<accession>A0A812KGF3</accession>
<keyword evidence="2" id="KW-1185">Reference proteome</keyword>
<evidence type="ECO:0000313" key="2">
    <source>
        <dbReference type="Proteomes" id="UP000649617"/>
    </source>
</evidence>
<dbReference type="EMBL" id="CAJNIZ010003903">
    <property type="protein sequence ID" value="CAE7227029.1"/>
    <property type="molecule type" value="Genomic_DNA"/>
</dbReference>
<name>A0A812KGF3_SYMPI</name>
<evidence type="ECO:0000313" key="1">
    <source>
        <dbReference type="EMBL" id="CAE7227029.1"/>
    </source>
</evidence>
<feature type="non-terminal residue" evidence="1">
    <location>
        <position position="331"/>
    </location>
</feature>
<comment type="caution">
    <text evidence="1">The sequence shown here is derived from an EMBL/GenBank/DDBJ whole genome shotgun (WGS) entry which is preliminary data.</text>
</comment>
<proteinExistence type="predicted"/>
<dbReference type="OrthoDB" id="436891at2759"/>
<protein>
    <submittedName>
        <fullName evidence="1">Uncharacterized protein</fullName>
    </submittedName>
</protein>
<sequence length="331" mass="37479">VCSLSLDGILHGPCTAAPRRGPEAQRSRHFQQLCARRHRMESASKPAPAVADAECCWLMPREDKDLVVADAEGIVRGMSAGRPVAQTWSPLPQRLRIFHRKKEQRRPTVPEFPVACAHPNGFVSWILPTPPTTPVHKSTPAPLHPPVCRIDLEGHVHDVAGLKPPQSPEDAHAWERLKLFHRKRHTRWQAEATGHVNHVEDDWDDVYVNHSGAATPIIDFSPQIPFERTCSMDEEGVLHCSESHRLERTCSIDSEGIVHNLEEIGNPQPPCLASRLKLFHRKKHLRDLKASEYPFPMDEDHHARIVASLDRDGRIQGWQEYEEEPLIVPVM</sequence>
<reference evidence="1" key="1">
    <citation type="submission" date="2021-02" db="EMBL/GenBank/DDBJ databases">
        <authorList>
            <person name="Dougan E. K."/>
            <person name="Rhodes N."/>
            <person name="Thang M."/>
            <person name="Chan C."/>
        </authorList>
    </citation>
    <scope>NUCLEOTIDE SEQUENCE</scope>
</reference>
<gene>
    <name evidence="1" type="ORF">SPIL2461_LOCUS3262</name>
</gene>
<organism evidence="1 2">
    <name type="scientific">Symbiodinium pilosum</name>
    <name type="common">Dinoflagellate</name>
    <dbReference type="NCBI Taxonomy" id="2952"/>
    <lineage>
        <taxon>Eukaryota</taxon>
        <taxon>Sar</taxon>
        <taxon>Alveolata</taxon>
        <taxon>Dinophyceae</taxon>
        <taxon>Suessiales</taxon>
        <taxon>Symbiodiniaceae</taxon>
        <taxon>Symbiodinium</taxon>
    </lineage>
</organism>
<dbReference type="AlphaFoldDB" id="A0A812KGF3"/>
<dbReference type="Proteomes" id="UP000649617">
    <property type="component" value="Unassembled WGS sequence"/>
</dbReference>